<dbReference type="Proteomes" id="UP000315842">
    <property type="component" value="Unassembled WGS sequence"/>
</dbReference>
<dbReference type="Pfam" id="PF13419">
    <property type="entry name" value="HAD_2"/>
    <property type="match status" value="1"/>
</dbReference>
<dbReference type="InterPro" id="IPR041492">
    <property type="entry name" value="HAD_2"/>
</dbReference>
<dbReference type="GO" id="GO:0004713">
    <property type="term" value="F:protein tyrosine kinase activity"/>
    <property type="evidence" value="ECO:0007669"/>
    <property type="project" value="TreeGrafter"/>
</dbReference>
<dbReference type="SUPFAM" id="SSF56784">
    <property type="entry name" value="HAD-like"/>
    <property type="match status" value="1"/>
</dbReference>
<evidence type="ECO:0000313" key="2">
    <source>
        <dbReference type="Proteomes" id="UP000315842"/>
    </source>
</evidence>
<reference evidence="1 2" key="1">
    <citation type="submission" date="2019-06" db="EMBL/GenBank/DDBJ databases">
        <title>Whole genome shotgun sequence of Cellulomonas uda NBRC 3747.</title>
        <authorList>
            <person name="Hosoyama A."/>
            <person name="Uohara A."/>
            <person name="Ohji S."/>
            <person name="Ichikawa N."/>
        </authorList>
    </citation>
    <scope>NUCLEOTIDE SEQUENCE [LARGE SCALE GENOMIC DNA]</scope>
    <source>
        <strain evidence="1 2">NBRC 3747</strain>
    </source>
</reference>
<sequence>MTAAVLLDLDGTLIDSGDGVVDSLRAGFRGAGLVPPDDAVLRSFIGPPIHDSARRVGVPPELHDAVVAGYQRAFAERGNLMAHVFDGVPRALAGLRAAGARLVVATAKPHTFAVPVLEHLGLAPLLDGVFGAPDDESDTKGQIIARAVASLGPDVRAVMVGDREHDVEGARENRLPCVGVLWGFGDRAELEGAGARAVVDSPAALVAAALGLVGLRPTA</sequence>
<dbReference type="PANTHER" id="PTHR43434">
    <property type="entry name" value="PHOSPHOGLYCOLATE PHOSPHATASE"/>
    <property type="match status" value="1"/>
</dbReference>
<dbReference type="Gene3D" id="3.40.50.1000">
    <property type="entry name" value="HAD superfamily/HAD-like"/>
    <property type="match status" value="1"/>
</dbReference>
<dbReference type="Gene3D" id="1.10.150.240">
    <property type="entry name" value="Putative phosphatase, domain 2"/>
    <property type="match status" value="1"/>
</dbReference>
<dbReference type="SFLD" id="SFLDG01129">
    <property type="entry name" value="C1.5:_HAD__Beta-PGM__Phosphata"/>
    <property type="match status" value="1"/>
</dbReference>
<dbReference type="AlphaFoldDB" id="A0A4Y3K8M7"/>
<dbReference type="EMBL" id="BJLP01000005">
    <property type="protein sequence ID" value="GEA80076.1"/>
    <property type="molecule type" value="Genomic_DNA"/>
</dbReference>
<organism evidence="1 2">
    <name type="scientific">Cellulomonas uda</name>
    <dbReference type="NCBI Taxonomy" id="1714"/>
    <lineage>
        <taxon>Bacteria</taxon>
        <taxon>Bacillati</taxon>
        <taxon>Actinomycetota</taxon>
        <taxon>Actinomycetes</taxon>
        <taxon>Micrococcales</taxon>
        <taxon>Cellulomonadaceae</taxon>
        <taxon>Cellulomonas</taxon>
    </lineage>
</organism>
<comment type="caution">
    <text evidence="1">The sequence shown here is derived from an EMBL/GenBank/DDBJ whole genome shotgun (WGS) entry which is preliminary data.</text>
</comment>
<gene>
    <name evidence="1" type="ORF">CUD01_05200</name>
</gene>
<dbReference type="PANTHER" id="PTHR43434:SF20">
    <property type="entry name" value="5'-NUCLEOTIDASE"/>
    <property type="match status" value="1"/>
</dbReference>
<accession>A0A4Y3K8M7</accession>
<keyword evidence="2" id="KW-1185">Reference proteome</keyword>
<name>A0A4Y3K8M7_CELUD</name>
<dbReference type="RefSeq" id="WP_141318494.1">
    <property type="nucleotide sequence ID" value="NZ_BJLP01000005.1"/>
</dbReference>
<evidence type="ECO:0000313" key="1">
    <source>
        <dbReference type="EMBL" id="GEA80076.1"/>
    </source>
</evidence>
<dbReference type="InterPro" id="IPR050155">
    <property type="entry name" value="HAD-like_hydrolase_sf"/>
</dbReference>
<dbReference type="SFLD" id="SFLDS00003">
    <property type="entry name" value="Haloacid_Dehalogenase"/>
    <property type="match status" value="1"/>
</dbReference>
<dbReference type="InterPro" id="IPR023198">
    <property type="entry name" value="PGP-like_dom2"/>
</dbReference>
<dbReference type="InterPro" id="IPR036412">
    <property type="entry name" value="HAD-like_sf"/>
</dbReference>
<proteinExistence type="predicted"/>
<dbReference type="GO" id="GO:0005829">
    <property type="term" value="C:cytosol"/>
    <property type="evidence" value="ECO:0007669"/>
    <property type="project" value="TreeGrafter"/>
</dbReference>
<dbReference type="InterPro" id="IPR023214">
    <property type="entry name" value="HAD_sf"/>
</dbReference>
<protein>
    <submittedName>
        <fullName evidence="1">Phosphoglycolate phosphatase</fullName>
    </submittedName>
</protein>